<feature type="signal peptide" evidence="3">
    <location>
        <begin position="1"/>
        <end position="18"/>
    </location>
</feature>
<comment type="subcellular location">
    <subcellularLocation>
        <location evidence="1">Cell envelope</location>
    </subcellularLocation>
</comment>
<dbReference type="Proteomes" id="UP001379533">
    <property type="component" value="Chromosome"/>
</dbReference>
<evidence type="ECO:0000259" key="4">
    <source>
        <dbReference type="Pfam" id="PF13407"/>
    </source>
</evidence>
<dbReference type="PROSITE" id="PS51257">
    <property type="entry name" value="PROKAR_LIPOPROTEIN"/>
    <property type="match status" value="1"/>
</dbReference>
<dbReference type="EMBL" id="CP089982">
    <property type="protein sequence ID" value="WXA94835.1"/>
    <property type="molecule type" value="Genomic_DNA"/>
</dbReference>
<proteinExistence type="inferred from homology"/>
<dbReference type="PANTHER" id="PTHR30036:SF7">
    <property type="entry name" value="ABC TRANSPORTER PERIPLASMIC-BINDING PROTEIN YPHF"/>
    <property type="match status" value="1"/>
</dbReference>
<reference evidence="5 6" key="1">
    <citation type="submission" date="2021-12" db="EMBL/GenBank/DDBJ databases">
        <title>Discovery of the Pendulisporaceae a myxobacterial family with distinct sporulation behavior and unique specialized metabolism.</title>
        <authorList>
            <person name="Garcia R."/>
            <person name="Popoff A."/>
            <person name="Bader C.D."/>
            <person name="Loehr J."/>
            <person name="Walesch S."/>
            <person name="Walt C."/>
            <person name="Boldt J."/>
            <person name="Bunk B."/>
            <person name="Haeckl F.J.F.P.J."/>
            <person name="Gunesch A.P."/>
            <person name="Birkelbach J."/>
            <person name="Nuebel U."/>
            <person name="Pietschmann T."/>
            <person name="Bach T."/>
            <person name="Mueller R."/>
        </authorList>
    </citation>
    <scope>NUCLEOTIDE SEQUENCE [LARGE SCALE GENOMIC DNA]</scope>
    <source>
        <strain evidence="5 6">MSr12523</strain>
    </source>
</reference>
<dbReference type="InterPro" id="IPR025997">
    <property type="entry name" value="SBP_2_dom"/>
</dbReference>
<evidence type="ECO:0000256" key="2">
    <source>
        <dbReference type="ARBA" id="ARBA00007639"/>
    </source>
</evidence>
<feature type="chain" id="PRO_5047432144" evidence="3">
    <location>
        <begin position="19"/>
        <end position="328"/>
    </location>
</feature>
<dbReference type="SUPFAM" id="SSF53822">
    <property type="entry name" value="Periplasmic binding protein-like I"/>
    <property type="match status" value="1"/>
</dbReference>
<comment type="similarity">
    <text evidence="2">Belongs to the bacterial solute-binding protein 2 family.</text>
</comment>
<dbReference type="Gene3D" id="3.40.50.2300">
    <property type="match status" value="2"/>
</dbReference>
<name>A0ABZ2KCM7_9BACT</name>
<dbReference type="CDD" id="cd06312">
    <property type="entry name" value="PBP1_ABC_sugar_binding-like"/>
    <property type="match status" value="1"/>
</dbReference>
<dbReference type="Pfam" id="PF13407">
    <property type="entry name" value="Peripla_BP_4"/>
    <property type="match status" value="1"/>
</dbReference>
<gene>
    <name evidence="5" type="ORF">LZC95_51490</name>
</gene>
<protein>
    <submittedName>
        <fullName evidence="5">Sugar ABC transporter substrate-binding protein</fullName>
    </submittedName>
</protein>
<evidence type="ECO:0000256" key="3">
    <source>
        <dbReference type="SAM" id="SignalP"/>
    </source>
</evidence>
<keyword evidence="3" id="KW-0732">Signal</keyword>
<dbReference type="InterPro" id="IPR028082">
    <property type="entry name" value="Peripla_BP_I"/>
</dbReference>
<sequence length="328" mass="34061">MRALAALAVFSMGAMALAGCNKDKGNATATATAATSETAKPTKELTFALVSHANAGDKYWDVVKTGEEQAGKDLGIKVTYQGSGNPQKQAQLIDVAVSQKVDGLIVSMANPEALKPSIQAAVQAGIPVITIDSGVEKSAEYGALTHIGQMEKIAGQAAGERLAKKGLKRVICVIHEAGNVGLEERCAGAKQSLGKLEHLQVSISDLTAATATIAAKLQADTTIDGVLTLNNAVATAAVNAAERANRPTVTLATFDIDANVLSSISAGKIFFAIDQQPFLQGYLPVSFLKLYKLNGTTVGGGQPVLTGPGFIDKANVEQVQKFVQQGMR</sequence>
<organism evidence="5 6">
    <name type="scientific">Pendulispora brunnea</name>
    <dbReference type="NCBI Taxonomy" id="2905690"/>
    <lineage>
        <taxon>Bacteria</taxon>
        <taxon>Pseudomonadati</taxon>
        <taxon>Myxococcota</taxon>
        <taxon>Myxococcia</taxon>
        <taxon>Myxococcales</taxon>
        <taxon>Sorangiineae</taxon>
        <taxon>Pendulisporaceae</taxon>
        <taxon>Pendulispora</taxon>
    </lineage>
</organism>
<evidence type="ECO:0000256" key="1">
    <source>
        <dbReference type="ARBA" id="ARBA00004196"/>
    </source>
</evidence>
<dbReference type="InterPro" id="IPR050555">
    <property type="entry name" value="Bact_Solute-Bind_Prot2"/>
</dbReference>
<dbReference type="RefSeq" id="WP_394845445.1">
    <property type="nucleotide sequence ID" value="NZ_CP089982.1"/>
</dbReference>
<evidence type="ECO:0000313" key="5">
    <source>
        <dbReference type="EMBL" id="WXA94835.1"/>
    </source>
</evidence>
<dbReference type="PANTHER" id="PTHR30036">
    <property type="entry name" value="D-XYLOSE-BINDING PERIPLASMIC PROTEIN"/>
    <property type="match status" value="1"/>
</dbReference>
<accession>A0ABZ2KCM7</accession>
<evidence type="ECO:0000313" key="6">
    <source>
        <dbReference type="Proteomes" id="UP001379533"/>
    </source>
</evidence>
<keyword evidence="6" id="KW-1185">Reference proteome</keyword>
<feature type="domain" description="Periplasmic binding protein" evidence="4">
    <location>
        <begin position="48"/>
        <end position="289"/>
    </location>
</feature>